<keyword evidence="2" id="KW-0732">Signal</keyword>
<name>A0A9X3F9E3_9BACT</name>
<evidence type="ECO:0008006" key="5">
    <source>
        <dbReference type="Google" id="ProtNLM"/>
    </source>
</evidence>
<dbReference type="AlphaFoldDB" id="A0A9X3F9E3"/>
<protein>
    <recommendedName>
        <fullName evidence="5">Secreted protein</fullName>
    </recommendedName>
</protein>
<evidence type="ECO:0000313" key="3">
    <source>
        <dbReference type="EMBL" id="MCY1722988.1"/>
    </source>
</evidence>
<keyword evidence="4" id="KW-1185">Reference proteome</keyword>
<evidence type="ECO:0000256" key="1">
    <source>
        <dbReference type="SAM" id="MobiDB-lite"/>
    </source>
</evidence>
<dbReference type="Proteomes" id="UP001145087">
    <property type="component" value="Unassembled WGS sequence"/>
</dbReference>
<comment type="caution">
    <text evidence="3">The sequence shown here is derived from an EMBL/GenBank/DDBJ whole genome shotgun (WGS) entry which is preliminary data.</text>
</comment>
<gene>
    <name evidence="3" type="ORF">OU798_21755</name>
</gene>
<accession>A0A9X3F9E3</accession>
<dbReference type="EMBL" id="JAPOHD010000065">
    <property type="protein sequence ID" value="MCY1722988.1"/>
    <property type="molecule type" value="Genomic_DNA"/>
</dbReference>
<dbReference type="PROSITE" id="PS51257">
    <property type="entry name" value="PROKAR_LIPOPROTEIN"/>
    <property type="match status" value="1"/>
</dbReference>
<feature type="chain" id="PRO_5040773320" description="Secreted protein" evidence="2">
    <location>
        <begin position="23"/>
        <end position="55"/>
    </location>
</feature>
<sequence>MKTFKRLAVAFMLVAGLGLGFASCSDDAYYEEPEKDISLPGTDYPTKPGPELYNV</sequence>
<feature type="region of interest" description="Disordered" evidence="1">
    <location>
        <begin position="35"/>
        <end position="55"/>
    </location>
</feature>
<reference evidence="3" key="1">
    <citation type="submission" date="2022-11" db="EMBL/GenBank/DDBJ databases">
        <title>Marilongibacter aestuarii gen. nov., sp. nov., isolated from tidal flat sediment.</title>
        <authorList>
            <person name="Jiayan W."/>
        </authorList>
    </citation>
    <scope>NUCLEOTIDE SEQUENCE</scope>
    <source>
        <strain evidence="3">Z1-6</strain>
    </source>
</reference>
<evidence type="ECO:0000313" key="4">
    <source>
        <dbReference type="Proteomes" id="UP001145087"/>
    </source>
</evidence>
<proteinExistence type="predicted"/>
<feature type="signal peptide" evidence="2">
    <location>
        <begin position="1"/>
        <end position="22"/>
    </location>
</feature>
<dbReference type="RefSeq" id="WP_343335313.1">
    <property type="nucleotide sequence ID" value="NZ_JAPOHD010000065.1"/>
</dbReference>
<organism evidence="3 4">
    <name type="scientific">Draconibacterium aestuarii</name>
    <dbReference type="NCBI Taxonomy" id="2998507"/>
    <lineage>
        <taxon>Bacteria</taxon>
        <taxon>Pseudomonadati</taxon>
        <taxon>Bacteroidota</taxon>
        <taxon>Bacteroidia</taxon>
        <taxon>Marinilabiliales</taxon>
        <taxon>Prolixibacteraceae</taxon>
        <taxon>Draconibacterium</taxon>
    </lineage>
</organism>
<evidence type="ECO:0000256" key="2">
    <source>
        <dbReference type="SAM" id="SignalP"/>
    </source>
</evidence>